<dbReference type="GO" id="GO:0000155">
    <property type="term" value="F:phosphorelay sensor kinase activity"/>
    <property type="evidence" value="ECO:0007669"/>
    <property type="project" value="InterPro"/>
</dbReference>
<gene>
    <name evidence="19" type="ORF">KKC1_21620</name>
</gene>
<dbReference type="Gene3D" id="3.30.450.20">
    <property type="entry name" value="PAS domain"/>
    <property type="match status" value="2"/>
</dbReference>
<dbReference type="SMART" id="SM00388">
    <property type="entry name" value="HisKA"/>
    <property type="match status" value="1"/>
</dbReference>
<dbReference type="GO" id="GO:0000156">
    <property type="term" value="F:phosphorelay response regulator activity"/>
    <property type="evidence" value="ECO:0007669"/>
    <property type="project" value="TreeGrafter"/>
</dbReference>
<dbReference type="SUPFAM" id="SSF55785">
    <property type="entry name" value="PYP-like sensor domain (PAS domain)"/>
    <property type="match status" value="1"/>
</dbReference>
<keyword evidence="11" id="KW-0902">Two-component regulatory system</keyword>
<dbReference type="InterPro" id="IPR003661">
    <property type="entry name" value="HisK_dim/P_dom"/>
</dbReference>
<dbReference type="InterPro" id="IPR004358">
    <property type="entry name" value="Sig_transdc_His_kin-like_C"/>
</dbReference>
<dbReference type="InterPro" id="IPR005467">
    <property type="entry name" value="His_kinase_dom"/>
</dbReference>
<keyword evidence="8 19" id="KW-0418">Kinase</keyword>
<dbReference type="InterPro" id="IPR003594">
    <property type="entry name" value="HATPase_dom"/>
</dbReference>
<comment type="subcellular location">
    <subcellularLocation>
        <location evidence="2">Membrane</location>
        <topology evidence="2">Multi-pass membrane protein</topology>
    </subcellularLocation>
</comment>
<feature type="domain" description="Histidine kinase" evidence="15">
    <location>
        <begin position="360"/>
        <end position="578"/>
    </location>
</feature>
<dbReference type="InterPro" id="IPR050351">
    <property type="entry name" value="BphY/WalK/GraS-like"/>
</dbReference>
<dbReference type="FunFam" id="1.10.287.130:FF:000001">
    <property type="entry name" value="Two-component sensor histidine kinase"/>
    <property type="match status" value="1"/>
</dbReference>
<keyword evidence="4" id="KW-0597">Phosphoprotein</keyword>
<reference evidence="20" key="1">
    <citation type="journal article" date="2017" name="Appl. Environ. Microbiol.">
        <title>Genomic Analysis of Calderihabitans maritimus KKC1, a Thermophilic, Hydrogenogenic, Carboxydotrophic Bacterium Isolated from Marine Sediment.</title>
        <authorList>
            <person name="Omae K."/>
            <person name="Yoneda Y."/>
            <person name="Fukuyama Y."/>
            <person name="Yoshida T."/>
            <person name="Sako Y."/>
        </authorList>
    </citation>
    <scope>NUCLEOTIDE SEQUENCE [LARGE SCALE GENOMIC DNA]</scope>
    <source>
        <strain evidence="20">KKC1</strain>
    </source>
</reference>
<keyword evidence="5" id="KW-0808">Transferase</keyword>
<feature type="domain" description="PAS" evidence="16">
    <location>
        <begin position="243"/>
        <end position="284"/>
    </location>
</feature>
<keyword evidence="9" id="KW-0067">ATP-binding</keyword>
<evidence type="ECO:0000256" key="10">
    <source>
        <dbReference type="ARBA" id="ARBA00022989"/>
    </source>
</evidence>
<proteinExistence type="predicted"/>
<dbReference type="AlphaFoldDB" id="A0A1Z5HUD3"/>
<dbReference type="PANTHER" id="PTHR42878:SF7">
    <property type="entry name" value="SENSOR HISTIDINE KINASE GLRK"/>
    <property type="match status" value="1"/>
</dbReference>
<dbReference type="InterPro" id="IPR003660">
    <property type="entry name" value="HAMP_dom"/>
</dbReference>
<dbReference type="InterPro" id="IPR000014">
    <property type="entry name" value="PAS"/>
</dbReference>
<dbReference type="OrthoDB" id="9796330at2"/>
<dbReference type="InterPro" id="IPR036890">
    <property type="entry name" value="HATPase_C_sf"/>
</dbReference>
<dbReference type="Pfam" id="PF02518">
    <property type="entry name" value="HATPase_c"/>
    <property type="match status" value="1"/>
</dbReference>
<dbReference type="SUPFAM" id="SSF55874">
    <property type="entry name" value="ATPase domain of HSP90 chaperone/DNA topoisomerase II/histidine kinase"/>
    <property type="match status" value="1"/>
</dbReference>
<evidence type="ECO:0000256" key="7">
    <source>
        <dbReference type="ARBA" id="ARBA00022741"/>
    </source>
</evidence>
<dbReference type="InterPro" id="IPR036097">
    <property type="entry name" value="HisK_dim/P_sf"/>
</dbReference>
<feature type="transmembrane region" description="Helical" evidence="14">
    <location>
        <begin position="165"/>
        <end position="184"/>
    </location>
</feature>
<dbReference type="GO" id="GO:0005524">
    <property type="term" value="F:ATP binding"/>
    <property type="evidence" value="ECO:0007669"/>
    <property type="project" value="UniProtKB-KW"/>
</dbReference>
<dbReference type="PANTHER" id="PTHR42878">
    <property type="entry name" value="TWO-COMPONENT HISTIDINE KINASE"/>
    <property type="match status" value="1"/>
</dbReference>
<evidence type="ECO:0000256" key="9">
    <source>
        <dbReference type="ARBA" id="ARBA00022840"/>
    </source>
</evidence>
<evidence type="ECO:0000313" key="20">
    <source>
        <dbReference type="Proteomes" id="UP000197032"/>
    </source>
</evidence>
<evidence type="ECO:0000256" key="6">
    <source>
        <dbReference type="ARBA" id="ARBA00022692"/>
    </source>
</evidence>
<evidence type="ECO:0000256" key="4">
    <source>
        <dbReference type="ARBA" id="ARBA00022553"/>
    </source>
</evidence>
<protein>
    <recommendedName>
        <fullName evidence="3">histidine kinase</fullName>
        <ecNumber evidence="3">2.7.13.3</ecNumber>
    </recommendedName>
</protein>
<dbReference type="FunFam" id="3.30.565.10:FF:000006">
    <property type="entry name" value="Sensor histidine kinase WalK"/>
    <property type="match status" value="1"/>
</dbReference>
<evidence type="ECO:0000256" key="12">
    <source>
        <dbReference type="ARBA" id="ARBA00023136"/>
    </source>
</evidence>
<feature type="transmembrane region" description="Helical" evidence="14">
    <location>
        <begin position="12"/>
        <end position="31"/>
    </location>
</feature>
<dbReference type="PROSITE" id="PS50109">
    <property type="entry name" value="HIS_KIN"/>
    <property type="match status" value="1"/>
</dbReference>
<dbReference type="InterPro" id="IPR035965">
    <property type="entry name" value="PAS-like_dom_sf"/>
</dbReference>
<dbReference type="Gene3D" id="3.30.565.10">
    <property type="entry name" value="Histidine kinase-like ATPase, C-terminal domain"/>
    <property type="match status" value="1"/>
</dbReference>
<keyword evidence="7" id="KW-0547">Nucleotide-binding</keyword>
<dbReference type="InterPro" id="IPR000700">
    <property type="entry name" value="PAS-assoc_C"/>
</dbReference>
<dbReference type="EC" id="2.7.13.3" evidence="3"/>
<keyword evidence="10 14" id="KW-1133">Transmembrane helix</keyword>
<dbReference type="RefSeq" id="WP_088554248.1">
    <property type="nucleotide sequence ID" value="NZ_BDGJ01000111.1"/>
</dbReference>
<dbReference type="Proteomes" id="UP000197032">
    <property type="component" value="Unassembled WGS sequence"/>
</dbReference>
<name>A0A1Z5HUD3_9FIRM</name>
<feature type="domain" description="PAC" evidence="17">
    <location>
        <begin position="301"/>
        <end position="356"/>
    </location>
</feature>
<dbReference type="NCBIfam" id="TIGR00229">
    <property type="entry name" value="sensory_box"/>
    <property type="match status" value="1"/>
</dbReference>
<keyword evidence="13" id="KW-0175">Coiled coil</keyword>
<evidence type="ECO:0000313" key="19">
    <source>
        <dbReference type="EMBL" id="GAW93018.1"/>
    </source>
</evidence>
<sequence>MRGIIGKLWLTNVFLVVLTLLILGIALGKLFENFYFSQRAEQLIRDGRQIAQLVVERQTQDWTLEEINLLSRFIDSNVMVVDRKGLVRACGGMMRMRPGMHLEQEEINHVLEGKTVISRGFHPRFDMPVLSVAVPIRAAGEVVGAVLLHTPVEPITQSINAIRRLILYAAAGAVLVATIISFFLSRQLSLPLLEMKRVALNMARGDFRGRIKIRAKDEIGTLGETLNFLSAKLEKNLRALSQEKEKLANILSSMTDGVITFDAEGKVILTNPVAEQLLDIKQENKEQLEKKYPEINAVLHRVLETNVSEETQIKVGEKIIALRMAPLRQEDGEIYGVVALLQDVTKEWQLERLRRDFVASVSHELRTPLTYLQGYAEAILDGLAETPQQQRKYLEIILEETLRLRRLVSELLDLSQLESGQINLNFSTFSLPQLVRRVTDKLKPVAEKQGIILKTDLPSDLPLVFSDEDRVEQVLINLLDNALQHTPTQGEITIKAEVLPEEIKISVADTGPGIPREELPLIWERFYKVDKARTRAGKGTGLGLAIVKNIVTALGGEVGVESEVGKGSVFSFTLPLRDPEQDK</sequence>
<keyword evidence="20" id="KW-1185">Reference proteome</keyword>
<dbReference type="CDD" id="cd00130">
    <property type="entry name" value="PAS"/>
    <property type="match status" value="1"/>
</dbReference>
<dbReference type="SUPFAM" id="SSF158472">
    <property type="entry name" value="HAMP domain-like"/>
    <property type="match status" value="1"/>
</dbReference>
<evidence type="ECO:0000259" key="15">
    <source>
        <dbReference type="PROSITE" id="PS50109"/>
    </source>
</evidence>
<dbReference type="EMBL" id="BDGJ01000111">
    <property type="protein sequence ID" value="GAW93018.1"/>
    <property type="molecule type" value="Genomic_DNA"/>
</dbReference>
<dbReference type="GO" id="GO:0030295">
    <property type="term" value="F:protein kinase activator activity"/>
    <property type="evidence" value="ECO:0007669"/>
    <property type="project" value="TreeGrafter"/>
</dbReference>
<dbReference type="Pfam" id="PF13596">
    <property type="entry name" value="PAS_10"/>
    <property type="match status" value="1"/>
</dbReference>
<dbReference type="CDD" id="cd06225">
    <property type="entry name" value="HAMP"/>
    <property type="match status" value="1"/>
</dbReference>
<evidence type="ECO:0000256" key="11">
    <source>
        <dbReference type="ARBA" id="ARBA00023012"/>
    </source>
</evidence>
<accession>A0A1Z5HUD3</accession>
<comment type="caution">
    <text evidence="19">The sequence shown here is derived from an EMBL/GenBank/DDBJ whole genome shotgun (WGS) entry which is preliminary data.</text>
</comment>
<dbReference type="GO" id="GO:0007234">
    <property type="term" value="P:osmosensory signaling via phosphorelay pathway"/>
    <property type="evidence" value="ECO:0007669"/>
    <property type="project" value="TreeGrafter"/>
</dbReference>
<dbReference type="SUPFAM" id="SSF47384">
    <property type="entry name" value="Homodimeric domain of signal transducing histidine kinase"/>
    <property type="match status" value="1"/>
</dbReference>
<comment type="catalytic activity">
    <reaction evidence="1">
        <text>ATP + protein L-histidine = ADP + protein N-phospho-L-histidine.</text>
        <dbReference type="EC" id="2.7.13.3"/>
    </reaction>
</comment>
<evidence type="ECO:0000256" key="8">
    <source>
        <dbReference type="ARBA" id="ARBA00022777"/>
    </source>
</evidence>
<feature type="coiled-coil region" evidence="13">
    <location>
        <begin position="230"/>
        <end position="298"/>
    </location>
</feature>
<organism evidence="19 20">
    <name type="scientific">Calderihabitans maritimus</name>
    <dbReference type="NCBI Taxonomy" id="1246530"/>
    <lineage>
        <taxon>Bacteria</taxon>
        <taxon>Bacillati</taxon>
        <taxon>Bacillota</taxon>
        <taxon>Clostridia</taxon>
        <taxon>Neomoorellales</taxon>
        <taxon>Calderihabitantaceae</taxon>
        <taxon>Calderihabitans</taxon>
    </lineage>
</organism>
<dbReference type="Pfam" id="PF00512">
    <property type="entry name" value="HisKA"/>
    <property type="match status" value="1"/>
</dbReference>
<dbReference type="CDD" id="cd00075">
    <property type="entry name" value="HATPase"/>
    <property type="match status" value="1"/>
</dbReference>
<evidence type="ECO:0000256" key="1">
    <source>
        <dbReference type="ARBA" id="ARBA00000085"/>
    </source>
</evidence>
<dbReference type="Pfam" id="PF00672">
    <property type="entry name" value="HAMP"/>
    <property type="match status" value="1"/>
</dbReference>
<dbReference type="Gene3D" id="1.10.8.500">
    <property type="entry name" value="HAMP domain in histidine kinase"/>
    <property type="match status" value="1"/>
</dbReference>
<dbReference type="Gene3D" id="1.10.287.130">
    <property type="match status" value="1"/>
</dbReference>
<evidence type="ECO:0000259" key="18">
    <source>
        <dbReference type="PROSITE" id="PS50885"/>
    </source>
</evidence>
<keyword evidence="12 14" id="KW-0472">Membrane</keyword>
<evidence type="ECO:0000259" key="16">
    <source>
        <dbReference type="PROSITE" id="PS50112"/>
    </source>
</evidence>
<dbReference type="SMART" id="SM00091">
    <property type="entry name" value="PAS"/>
    <property type="match status" value="1"/>
</dbReference>
<dbReference type="CDD" id="cd00082">
    <property type="entry name" value="HisKA"/>
    <property type="match status" value="1"/>
</dbReference>
<keyword evidence="6 14" id="KW-0812">Transmembrane</keyword>
<evidence type="ECO:0000259" key="17">
    <source>
        <dbReference type="PROSITE" id="PS50113"/>
    </source>
</evidence>
<dbReference type="PROSITE" id="PS50112">
    <property type="entry name" value="PAS"/>
    <property type="match status" value="1"/>
</dbReference>
<dbReference type="GO" id="GO:0016020">
    <property type="term" value="C:membrane"/>
    <property type="evidence" value="ECO:0007669"/>
    <property type="project" value="UniProtKB-SubCell"/>
</dbReference>
<dbReference type="PROSITE" id="PS50113">
    <property type="entry name" value="PAC"/>
    <property type="match status" value="1"/>
</dbReference>
<feature type="domain" description="HAMP" evidence="18">
    <location>
        <begin position="186"/>
        <end position="238"/>
    </location>
</feature>
<dbReference type="PROSITE" id="PS50885">
    <property type="entry name" value="HAMP"/>
    <property type="match status" value="1"/>
</dbReference>
<dbReference type="SMART" id="SM00387">
    <property type="entry name" value="HATPase_c"/>
    <property type="match status" value="1"/>
</dbReference>
<evidence type="ECO:0000256" key="5">
    <source>
        <dbReference type="ARBA" id="ARBA00022679"/>
    </source>
</evidence>
<dbReference type="PRINTS" id="PR00344">
    <property type="entry name" value="BCTRLSENSOR"/>
</dbReference>
<evidence type="ECO:0000256" key="13">
    <source>
        <dbReference type="SAM" id="Coils"/>
    </source>
</evidence>
<evidence type="ECO:0000256" key="2">
    <source>
        <dbReference type="ARBA" id="ARBA00004141"/>
    </source>
</evidence>
<evidence type="ECO:0000256" key="14">
    <source>
        <dbReference type="SAM" id="Phobius"/>
    </source>
</evidence>
<evidence type="ECO:0000256" key="3">
    <source>
        <dbReference type="ARBA" id="ARBA00012438"/>
    </source>
</evidence>
<dbReference type="SMART" id="SM00304">
    <property type="entry name" value="HAMP"/>
    <property type="match status" value="1"/>
</dbReference>